<evidence type="ECO:0000256" key="1">
    <source>
        <dbReference type="SAM" id="SignalP"/>
    </source>
</evidence>
<name>A0ABN1TYK0_9ACTN</name>
<organism evidence="2 3">
    <name type="scientific">Nocardioides dubius</name>
    <dbReference type="NCBI Taxonomy" id="317019"/>
    <lineage>
        <taxon>Bacteria</taxon>
        <taxon>Bacillati</taxon>
        <taxon>Actinomycetota</taxon>
        <taxon>Actinomycetes</taxon>
        <taxon>Propionibacteriales</taxon>
        <taxon>Nocardioidaceae</taxon>
        <taxon>Nocardioides</taxon>
    </lineage>
</organism>
<evidence type="ECO:0000313" key="3">
    <source>
        <dbReference type="Proteomes" id="UP001501581"/>
    </source>
</evidence>
<sequence>MTSRARTLLAVLALLTASAAACSDDGPAPTLRIEVSSWNGWEEPAPGAEPRVAVHELRGAEGEEVTLDVLTGELRITVDERDGDALRLELDQEVAPLGSGGGMSLNDLQDEFALEAGDTVRFSTPTMDAGTTVEVTWP</sequence>
<comment type="caution">
    <text evidence="2">The sequence shown here is derived from an EMBL/GenBank/DDBJ whole genome shotgun (WGS) entry which is preliminary data.</text>
</comment>
<gene>
    <name evidence="2" type="ORF">GCM10009668_30860</name>
</gene>
<reference evidence="2 3" key="1">
    <citation type="journal article" date="2019" name="Int. J. Syst. Evol. Microbiol.">
        <title>The Global Catalogue of Microorganisms (GCM) 10K type strain sequencing project: providing services to taxonomists for standard genome sequencing and annotation.</title>
        <authorList>
            <consortium name="The Broad Institute Genomics Platform"/>
            <consortium name="The Broad Institute Genome Sequencing Center for Infectious Disease"/>
            <person name="Wu L."/>
            <person name="Ma J."/>
        </authorList>
    </citation>
    <scope>NUCLEOTIDE SEQUENCE [LARGE SCALE GENOMIC DNA]</scope>
    <source>
        <strain evidence="2 3">JCM 13008</strain>
    </source>
</reference>
<feature type="signal peptide" evidence="1">
    <location>
        <begin position="1"/>
        <end position="23"/>
    </location>
</feature>
<dbReference type="RefSeq" id="WP_343995710.1">
    <property type="nucleotide sequence ID" value="NZ_BAAALG010000011.1"/>
</dbReference>
<dbReference type="Proteomes" id="UP001501581">
    <property type="component" value="Unassembled WGS sequence"/>
</dbReference>
<dbReference type="EMBL" id="BAAALG010000011">
    <property type="protein sequence ID" value="GAA1108479.1"/>
    <property type="molecule type" value="Genomic_DNA"/>
</dbReference>
<keyword evidence="1" id="KW-0732">Signal</keyword>
<evidence type="ECO:0000313" key="2">
    <source>
        <dbReference type="EMBL" id="GAA1108479.1"/>
    </source>
</evidence>
<feature type="chain" id="PRO_5047119525" evidence="1">
    <location>
        <begin position="24"/>
        <end position="138"/>
    </location>
</feature>
<protein>
    <submittedName>
        <fullName evidence="2">Uncharacterized protein</fullName>
    </submittedName>
</protein>
<dbReference type="PROSITE" id="PS51257">
    <property type="entry name" value="PROKAR_LIPOPROTEIN"/>
    <property type="match status" value="1"/>
</dbReference>
<keyword evidence="3" id="KW-1185">Reference proteome</keyword>
<proteinExistence type="predicted"/>
<accession>A0ABN1TYK0</accession>